<feature type="transmembrane region" description="Helical" evidence="6">
    <location>
        <begin position="317"/>
        <end position="336"/>
    </location>
</feature>
<evidence type="ECO:0000256" key="1">
    <source>
        <dbReference type="ARBA" id="ARBA00004651"/>
    </source>
</evidence>
<feature type="transmembrane region" description="Helical" evidence="6">
    <location>
        <begin position="183"/>
        <end position="206"/>
    </location>
</feature>
<sequence>MQKRRFFLNAIILMGSSFLLRVLHIGFRVFLAGRIGAAGMGLYQLIFSVFMTAIAVCTSGVSLTVTRITTEAIGKQQPGTIPSAIRKCVLFGLCVGLAAATSLFVLAKPLAVHLLGDLRAASALRILAPGLPFMAMCACFKGYFLAVRKAMHAAMGEVLEQLVTIGVPVFLFLYAAPDGLENAAKAVMLGSTLGEAASFLYTAFCYRIELFRQQAPPQKSRGVFRAIAHIALPSAMASTVRTMLGTAENLLIPFGLRRSGMNAERSMEHYGILQGMSFPVLLFPSSFLLPFSLLLVPEISEARARGAQNAVAHTIERALQIALLFSILIAGIFFGFAPDLGRLFYQSTEAGGYLRILSPLVPLLYLDTVVDGILKGLDEQLRSMRYNLLDAVLRVGLIVVLLPQFGIKGYLCILFFSTIFNASLSLARLLKVSCITYSLKNWVVKPLFCVAIAVLFAKITGLPCFCSIALCVLLYFLFLSGTHCFSREERIWFRGVLQAFQNRQE</sequence>
<keyword evidence="8" id="KW-1185">Reference proteome</keyword>
<dbReference type="InterPro" id="IPR050833">
    <property type="entry name" value="Poly_Biosynth_Transport"/>
</dbReference>
<dbReference type="AlphaFoldDB" id="A0A926D6P7"/>
<reference evidence="7" key="1">
    <citation type="submission" date="2020-08" db="EMBL/GenBank/DDBJ databases">
        <title>Genome public.</title>
        <authorList>
            <person name="Liu C."/>
            <person name="Sun Q."/>
        </authorList>
    </citation>
    <scope>NUCLEOTIDE SEQUENCE</scope>
    <source>
        <strain evidence="7">NSJ-40</strain>
    </source>
</reference>
<keyword evidence="4 6" id="KW-1133">Transmembrane helix</keyword>
<evidence type="ECO:0000256" key="3">
    <source>
        <dbReference type="ARBA" id="ARBA00022692"/>
    </source>
</evidence>
<dbReference type="InterPro" id="IPR002528">
    <property type="entry name" value="MATE_fam"/>
</dbReference>
<gene>
    <name evidence="7" type="ORF">IAG03_01340</name>
</gene>
<name>A0A926D6P7_9FIRM</name>
<keyword evidence="2" id="KW-1003">Cell membrane</keyword>
<dbReference type="GO" id="GO:0042910">
    <property type="term" value="F:xenobiotic transmembrane transporter activity"/>
    <property type="evidence" value="ECO:0007669"/>
    <property type="project" value="InterPro"/>
</dbReference>
<dbReference type="Pfam" id="PF01554">
    <property type="entry name" value="MatE"/>
    <property type="match status" value="1"/>
</dbReference>
<feature type="transmembrane region" description="Helical" evidence="6">
    <location>
        <begin position="42"/>
        <end position="63"/>
    </location>
</feature>
<dbReference type="Pfam" id="PF01943">
    <property type="entry name" value="Polysacc_synt"/>
    <property type="match status" value="1"/>
</dbReference>
<feature type="transmembrane region" description="Helical" evidence="6">
    <location>
        <begin position="467"/>
        <end position="485"/>
    </location>
</feature>
<feature type="transmembrane region" description="Helical" evidence="6">
    <location>
        <begin position="386"/>
        <end position="407"/>
    </location>
</feature>
<evidence type="ECO:0000256" key="5">
    <source>
        <dbReference type="ARBA" id="ARBA00023136"/>
    </source>
</evidence>
<dbReference type="InterPro" id="IPR002797">
    <property type="entry name" value="Polysacc_synth"/>
</dbReference>
<evidence type="ECO:0000256" key="2">
    <source>
        <dbReference type="ARBA" id="ARBA00022475"/>
    </source>
</evidence>
<evidence type="ECO:0000313" key="8">
    <source>
        <dbReference type="Proteomes" id="UP000651482"/>
    </source>
</evidence>
<dbReference type="PANTHER" id="PTHR30250:SF24">
    <property type="entry name" value="STAGE V SPORULATION PROTEIN B"/>
    <property type="match status" value="1"/>
</dbReference>
<feature type="transmembrane region" description="Helical" evidence="6">
    <location>
        <begin position="356"/>
        <end position="374"/>
    </location>
</feature>
<feature type="transmembrane region" description="Helical" evidence="6">
    <location>
        <begin position="227"/>
        <end position="252"/>
    </location>
</feature>
<organism evidence="7 8">
    <name type="scientific">Yeguia hominis</name>
    <dbReference type="NCBI Taxonomy" id="2763662"/>
    <lineage>
        <taxon>Bacteria</taxon>
        <taxon>Bacillati</taxon>
        <taxon>Bacillota</taxon>
        <taxon>Clostridia</taxon>
        <taxon>Eubacteriales</taxon>
        <taxon>Yeguiaceae</taxon>
        <taxon>Yeguia</taxon>
    </lineage>
</organism>
<dbReference type="PIRSF" id="PIRSF038958">
    <property type="entry name" value="PG_synth_SpoVB"/>
    <property type="match status" value="1"/>
</dbReference>
<dbReference type="GO" id="GO:0015297">
    <property type="term" value="F:antiporter activity"/>
    <property type="evidence" value="ECO:0007669"/>
    <property type="project" value="InterPro"/>
</dbReference>
<keyword evidence="5 6" id="KW-0472">Membrane</keyword>
<dbReference type="GO" id="GO:0005886">
    <property type="term" value="C:plasma membrane"/>
    <property type="evidence" value="ECO:0007669"/>
    <property type="project" value="UniProtKB-SubCell"/>
</dbReference>
<evidence type="ECO:0000256" key="4">
    <source>
        <dbReference type="ARBA" id="ARBA00022989"/>
    </source>
</evidence>
<accession>A0A926D6P7</accession>
<dbReference type="InterPro" id="IPR024923">
    <property type="entry name" value="PG_synth_SpoVB"/>
</dbReference>
<comment type="caution">
    <text evidence="7">The sequence shown here is derived from an EMBL/GenBank/DDBJ whole genome shotgun (WGS) entry which is preliminary data.</text>
</comment>
<feature type="transmembrane region" description="Helical" evidence="6">
    <location>
        <begin position="7"/>
        <end position="30"/>
    </location>
</feature>
<dbReference type="EMBL" id="JACRSN010000001">
    <property type="protein sequence ID" value="MBC8532666.1"/>
    <property type="molecule type" value="Genomic_DNA"/>
</dbReference>
<evidence type="ECO:0000256" key="6">
    <source>
        <dbReference type="SAM" id="Phobius"/>
    </source>
</evidence>
<proteinExistence type="predicted"/>
<keyword evidence="3 6" id="KW-0812">Transmembrane</keyword>
<dbReference type="Proteomes" id="UP000651482">
    <property type="component" value="Unassembled WGS sequence"/>
</dbReference>
<comment type="subcellular location">
    <subcellularLocation>
        <location evidence="1">Cell membrane</location>
        <topology evidence="1">Multi-pass membrane protein</topology>
    </subcellularLocation>
</comment>
<evidence type="ECO:0000313" key="7">
    <source>
        <dbReference type="EMBL" id="MBC8532666.1"/>
    </source>
</evidence>
<dbReference type="PANTHER" id="PTHR30250">
    <property type="entry name" value="PST FAMILY PREDICTED COLANIC ACID TRANSPORTER"/>
    <property type="match status" value="1"/>
</dbReference>
<feature type="transmembrane region" description="Helical" evidence="6">
    <location>
        <begin position="158"/>
        <end position="177"/>
    </location>
</feature>
<feature type="transmembrane region" description="Helical" evidence="6">
    <location>
        <begin position="272"/>
        <end position="296"/>
    </location>
</feature>
<dbReference type="RefSeq" id="WP_249317876.1">
    <property type="nucleotide sequence ID" value="NZ_JACRSN010000001.1"/>
</dbReference>
<feature type="transmembrane region" description="Helical" evidence="6">
    <location>
        <begin position="126"/>
        <end position="146"/>
    </location>
</feature>
<feature type="transmembrane region" description="Helical" evidence="6">
    <location>
        <begin position="84"/>
        <end position="106"/>
    </location>
</feature>
<protein>
    <submittedName>
        <fullName evidence="7">Oligosaccharide flippase family protein</fullName>
    </submittedName>
</protein>